<keyword evidence="5" id="KW-0443">Lipid metabolism</keyword>
<dbReference type="GO" id="GO:0016787">
    <property type="term" value="F:hydrolase activity"/>
    <property type="evidence" value="ECO:0007669"/>
    <property type="project" value="UniProtKB-KW"/>
</dbReference>
<name>A0A9N9MP30_9CUCU</name>
<dbReference type="Gene3D" id="3.40.50.1820">
    <property type="entry name" value="alpha/beta hydrolase"/>
    <property type="match status" value="2"/>
</dbReference>
<evidence type="ECO:0000256" key="6">
    <source>
        <dbReference type="ARBA" id="ARBA00023180"/>
    </source>
</evidence>
<dbReference type="Pfam" id="PF04083">
    <property type="entry name" value="Abhydro_lipase"/>
    <property type="match status" value="2"/>
</dbReference>
<keyword evidence="6" id="KW-0325">Glycoprotein</keyword>
<accession>A0A9N9MP30</accession>
<dbReference type="AlphaFoldDB" id="A0A9N9MP30"/>
<evidence type="ECO:0000256" key="5">
    <source>
        <dbReference type="ARBA" id="ARBA00023098"/>
    </source>
</evidence>
<evidence type="ECO:0000256" key="2">
    <source>
        <dbReference type="ARBA" id="ARBA00022729"/>
    </source>
</evidence>
<keyword evidence="10" id="KW-1185">Reference proteome</keyword>
<dbReference type="OrthoDB" id="9974421at2759"/>
<organism evidence="9 10">
    <name type="scientific">Ceutorhynchus assimilis</name>
    <name type="common">cabbage seed weevil</name>
    <dbReference type="NCBI Taxonomy" id="467358"/>
    <lineage>
        <taxon>Eukaryota</taxon>
        <taxon>Metazoa</taxon>
        <taxon>Ecdysozoa</taxon>
        <taxon>Arthropoda</taxon>
        <taxon>Hexapoda</taxon>
        <taxon>Insecta</taxon>
        <taxon>Pterygota</taxon>
        <taxon>Neoptera</taxon>
        <taxon>Endopterygota</taxon>
        <taxon>Coleoptera</taxon>
        <taxon>Polyphaga</taxon>
        <taxon>Cucujiformia</taxon>
        <taxon>Curculionidae</taxon>
        <taxon>Ceutorhynchinae</taxon>
        <taxon>Ceutorhynchus</taxon>
    </lineage>
</organism>
<keyword evidence="2 7" id="KW-0732">Signal</keyword>
<dbReference type="FunFam" id="3.40.50.1820:FF:000057">
    <property type="entry name" value="Lipase"/>
    <property type="match status" value="2"/>
</dbReference>
<evidence type="ECO:0000259" key="8">
    <source>
        <dbReference type="Pfam" id="PF04083"/>
    </source>
</evidence>
<feature type="chain" id="PRO_5040286972" description="Partial AB-hydrolase lipase domain-containing protein" evidence="7">
    <location>
        <begin position="20"/>
        <end position="846"/>
    </location>
</feature>
<keyword evidence="4" id="KW-0442">Lipid degradation</keyword>
<dbReference type="GO" id="GO:0016042">
    <property type="term" value="P:lipid catabolic process"/>
    <property type="evidence" value="ECO:0007669"/>
    <property type="project" value="UniProtKB-KW"/>
</dbReference>
<reference evidence="9" key="1">
    <citation type="submission" date="2022-01" db="EMBL/GenBank/DDBJ databases">
        <authorList>
            <person name="King R."/>
        </authorList>
    </citation>
    <scope>NUCLEOTIDE SEQUENCE</scope>
</reference>
<dbReference type="SUPFAM" id="SSF53474">
    <property type="entry name" value="alpha/beta-Hydrolases"/>
    <property type="match status" value="2"/>
</dbReference>
<dbReference type="Proteomes" id="UP001152799">
    <property type="component" value="Chromosome 5"/>
</dbReference>
<dbReference type="InterPro" id="IPR006693">
    <property type="entry name" value="AB_hydrolase_lipase"/>
</dbReference>
<gene>
    <name evidence="9" type="ORF">CEUTPL_LOCUS9202</name>
</gene>
<feature type="signal peptide" evidence="7">
    <location>
        <begin position="1"/>
        <end position="19"/>
    </location>
</feature>
<feature type="domain" description="Partial AB-hydrolase lipase" evidence="8">
    <location>
        <begin position="35"/>
        <end position="90"/>
    </location>
</feature>
<feature type="domain" description="Partial AB-hydrolase lipase" evidence="8">
    <location>
        <begin position="448"/>
        <end position="508"/>
    </location>
</feature>
<keyword evidence="3" id="KW-0378">Hydrolase</keyword>
<evidence type="ECO:0000313" key="9">
    <source>
        <dbReference type="EMBL" id="CAG9768677.1"/>
    </source>
</evidence>
<dbReference type="InterPro" id="IPR029058">
    <property type="entry name" value="AB_hydrolase_fold"/>
</dbReference>
<comment type="similarity">
    <text evidence="1">Belongs to the AB hydrolase superfamily. Lipase family.</text>
</comment>
<evidence type="ECO:0000313" key="10">
    <source>
        <dbReference type="Proteomes" id="UP001152799"/>
    </source>
</evidence>
<evidence type="ECO:0000256" key="3">
    <source>
        <dbReference type="ARBA" id="ARBA00022801"/>
    </source>
</evidence>
<dbReference type="EMBL" id="OU892281">
    <property type="protein sequence ID" value="CAG9768677.1"/>
    <property type="molecule type" value="Genomic_DNA"/>
</dbReference>
<evidence type="ECO:0000256" key="1">
    <source>
        <dbReference type="ARBA" id="ARBA00010701"/>
    </source>
</evidence>
<dbReference type="PANTHER" id="PTHR11005">
    <property type="entry name" value="LYSOSOMAL ACID LIPASE-RELATED"/>
    <property type="match status" value="1"/>
</dbReference>
<evidence type="ECO:0000256" key="4">
    <source>
        <dbReference type="ARBA" id="ARBA00022963"/>
    </source>
</evidence>
<sequence length="846" mass="96923">MLDTITLTCLLTFISSVVCTNNTFENIPDYDLRLEELVVRHGYPIEVHQIITEDGYILAAYRIQKQQSDNKNKSAILIVHGMGGTPHYFLLLGKKRSSAYYLADRGMDVWLFSSRGGETPFEKKHVKLDWNKDSAYWSHSFHEIGIYDLAATIDYVLNCTRQEKIIVIGHSEGGHTIHALMSEKPEYNRKVKLLISWGTAPILRRMDYPVILLGIQFGGLAKVLIKFLRIFELIPPAFSSLKRHLIELLTKKDPFWCKSIKFSLDIGGGHKSVMHFDEFYPTFVSHLPRLSSKRALHLLDNIHNGTFRKFDYGPKGNLKRYGQTEPPHYNLSAVTAPSAFFSAPLDAEITLEDVYESILNLPNTIYLYRIPFYRFNHVDYIFGHNATELVYEPTYQLIKKIDSGNIPPRVKNNTALKMAKCALVILALNFPIILAGYIIHPEVDLNLEQRIKRHGYPVETYKTFTKDGYILPVYHIPHGLKKPTAEIKNKSAILLVHGMGASPHTYIILGPKFSLPYFFADRGYDVWLFSARGVRSTLERKHKKYDWDKDRKYWMFSLHEISIYDLPSTIDFVLNYTGQEKLSLIGHSAAGNEFFSMFSDRPQYNEKVKIAISWGSSPIVKRTDYPLAMLLSALVPVWKGLNRLLRASEFLPMFKQFWDLVKDVCANPNWTEMCNLCTAMIGSHKSVIQNPKDIQIIASNLPRLSGRQLFHFMDNFNNGTFRKYDYGPKINIHLYGQRSPPHYNLSAATAPTAFFIGSWDSIINIEDIYESVAQIPNTVLIYQIPFDKFTHTDFIFARKAASLVYKPTLKLIKDIDDGLIILAGNSKEEKLKIVSKNKKETAMVVD</sequence>
<proteinExistence type="inferred from homology"/>
<protein>
    <recommendedName>
        <fullName evidence="8">Partial AB-hydrolase lipase domain-containing protein</fullName>
    </recommendedName>
</protein>
<evidence type="ECO:0000256" key="7">
    <source>
        <dbReference type="SAM" id="SignalP"/>
    </source>
</evidence>